<feature type="compositionally biased region" description="Polar residues" evidence="8">
    <location>
        <begin position="466"/>
        <end position="476"/>
    </location>
</feature>
<dbReference type="AlphaFoldDB" id="A0ABD0T8K8"/>
<feature type="region of interest" description="Disordered" evidence="8">
    <location>
        <begin position="79"/>
        <end position="135"/>
    </location>
</feature>
<dbReference type="Pfam" id="PF08911">
    <property type="entry name" value="NUP50"/>
    <property type="match status" value="1"/>
</dbReference>
<feature type="compositionally biased region" description="Low complexity" evidence="8">
    <location>
        <begin position="393"/>
        <end position="402"/>
    </location>
</feature>
<dbReference type="InterPro" id="IPR015007">
    <property type="entry name" value="NUP2/50/61"/>
</dbReference>
<evidence type="ECO:0000256" key="5">
    <source>
        <dbReference type="ARBA" id="ARBA00023010"/>
    </source>
</evidence>
<name>A0ABD0T8K8_LOXSC</name>
<dbReference type="GO" id="GO:0051028">
    <property type="term" value="P:mRNA transport"/>
    <property type="evidence" value="ECO:0007669"/>
    <property type="project" value="UniProtKB-KW"/>
</dbReference>
<dbReference type="PANTHER" id="PTHR38697">
    <property type="entry name" value="NUCLEAR PORE COMPLEX PROTEIN SIMILAR TO S. CEREVISIAE NUP2 (EUROFUNG)"/>
    <property type="match status" value="1"/>
</dbReference>
<evidence type="ECO:0000313" key="11">
    <source>
        <dbReference type="Proteomes" id="UP001549921"/>
    </source>
</evidence>
<dbReference type="Pfam" id="PF00638">
    <property type="entry name" value="Ran_BP1"/>
    <property type="match status" value="1"/>
</dbReference>
<feature type="domain" description="RanBD1" evidence="9">
    <location>
        <begin position="463"/>
        <end position="606"/>
    </location>
</feature>
<gene>
    <name evidence="10" type="ORF">ABMA28_016352</name>
</gene>
<evidence type="ECO:0000259" key="9">
    <source>
        <dbReference type="PROSITE" id="PS50196"/>
    </source>
</evidence>
<feature type="compositionally biased region" description="Polar residues" evidence="8">
    <location>
        <begin position="326"/>
        <end position="377"/>
    </location>
</feature>
<feature type="compositionally biased region" description="Low complexity" evidence="8">
    <location>
        <begin position="239"/>
        <end position="253"/>
    </location>
</feature>
<dbReference type="GO" id="GO:0015031">
    <property type="term" value="P:protein transport"/>
    <property type="evidence" value="ECO:0007669"/>
    <property type="project" value="UniProtKB-KW"/>
</dbReference>
<dbReference type="Proteomes" id="UP001549921">
    <property type="component" value="Unassembled WGS sequence"/>
</dbReference>
<evidence type="ECO:0000256" key="7">
    <source>
        <dbReference type="ARBA" id="ARBA00023242"/>
    </source>
</evidence>
<feature type="compositionally biased region" description="Polar residues" evidence="8">
    <location>
        <begin position="119"/>
        <end position="135"/>
    </location>
</feature>
<evidence type="ECO:0000256" key="1">
    <source>
        <dbReference type="ARBA" id="ARBA00004567"/>
    </source>
</evidence>
<feature type="compositionally biased region" description="Low complexity" evidence="8">
    <location>
        <begin position="102"/>
        <end position="116"/>
    </location>
</feature>
<keyword evidence="4" id="KW-0653">Protein transport</keyword>
<dbReference type="Gene3D" id="2.30.29.30">
    <property type="entry name" value="Pleckstrin-homology domain (PH domain)/Phosphotyrosine-binding domain (PTB)"/>
    <property type="match status" value="1"/>
</dbReference>
<feature type="region of interest" description="Disordered" evidence="8">
    <location>
        <begin position="1"/>
        <end position="33"/>
    </location>
</feature>
<feature type="region of interest" description="Disordered" evidence="8">
    <location>
        <begin position="159"/>
        <end position="198"/>
    </location>
</feature>
<accession>A0ABD0T8K8</accession>
<evidence type="ECO:0000256" key="6">
    <source>
        <dbReference type="ARBA" id="ARBA00023132"/>
    </source>
</evidence>
<dbReference type="SUPFAM" id="SSF50729">
    <property type="entry name" value="PH domain-like"/>
    <property type="match status" value="1"/>
</dbReference>
<evidence type="ECO:0000313" key="10">
    <source>
        <dbReference type="EMBL" id="KAL0839705.1"/>
    </source>
</evidence>
<feature type="region of interest" description="Disordered" evidence="8">
    <location>
        <begin position="416"/>
        <end position="446"/>
    </location>
</feature>
<dbReference type="InterPro" id="IPR011993">
    <property type="entry name" value="PH-like_dom_sf"/>
</dbReference>
<keyword evidence="7" id="KW-0539">Nucleus</keyword>
<sequence>MSAKRAAPTELNHENWDQDDPSEHEEMGTFKTASKDILEKRVIRTAKRRAPIGGDESKKGVFSGFGGFNKSQPSSFDFLANLTNGSKTNSSPISKSDTAVTSSLFSSKPLSSSPGSGIFGSQVSSTPTKSTFGVATSQSSTLFGTNTQAATSVFTASKADSTVGDSPFKTQPVSSSNEAISTNSTKTTNAISNPSGSQVTSTIFGAPNLSANASKSLFSNTNSTPFKIQPVSSSTTLQSTFGSSSTTVVSKTNKSAEKKDSPNEEKKMKYYAKLKGLNESVSEWIKKHVEETPLCILTPIFKDYEKYLKEMQDEYQDTDEEDKSNKSNSTASVSDAKSTETNSSTNKQAITDNISSPFSKTDSSPNSKPTTFGSPSNGPGLGEKSKFSFGMNTTSASSGSTTTSAGFSFGINTTQSTATTTSSPFSSSSGINSATSPFSAASTANSNGPGAAPFSFGIGKPFSFNSNIQKPATETTENGKEDEDEPPKVEFTPVVEENSVYDKKCKIFVKKDGNFVDKGVGTLYIKKVEESGKHQLLVRANTNLGTVLVNLILASAIPTQRMGKNNVMLVCIPTPDAKPPPTPILIRVKTSEEADELLETLNKYKT</sequence>
<feature type="compositionally biased region" description="Basic and acidic residues" evidence="8">
    <location>
        <begin position="254"/>
        <end position="264"/>
    </location>
</feature>
<dbReference type="CDD" id="cd13170">
    <property type="entry name" value="RanBD_NUP50"/>
    <property type="match status" value="1"/>
</dbReference>
<dbReference type="SMART" id="SM00160">
    <property type="entry name" value="RanBD"/>
    <property type="match status" value="1"/>
</dbReference>
<organism evidence="10 11">
    <name type="scientific">Loxostege sticticalis</name>
    <name type="common">Beet webworm moth</name>
    <dbReference type="NCBI Taxonomy" id="481309"/>
    <lineage>
        <taxon>Eukaryota</taxon>
        <taxon>Metazoa</taxon>
        <taxon>Ecdysozoa</taxon>
        <taxon>Arthropoda</taxon>
        <taxon>Hexapoda</taxon>
        <taxon>Insecta</taxon>
        <taxon>Pterygota</taxon>
        <taxon>Neoptera</taxon>
        <taxon>Endopterygota</taxon>
        <taxon>Lepidoptera</taxon>
        <taxon>Glossata</taxon>
        <taxon>Ditrysia</taxon>
        <taxon>Pyraloidea</taxon>
        <taxon>Crambidae</taxon>
        <taxon>Pyraustinae</taxon>
        <taxon>Loxostege</taxon>
    </lineage>
</organism>
<feature type="compositionally biased region" description="Polar residues" evidence="8">
    <location>
        <begin position="81"/>
        <end position="101"/>
    </location>
</feature>
<comment type="caution">
    <text evidence="10">The sequence shown here is derived from an EMBL/GenBank/DDBJ whole genome shotgun (WGS) entry which is preliminary data.</text>
</comment>
<evidence type="ECO:0000256" key="8">
    <source>
        <dbReference type="SAM" id="MobiDB-lite"/>
    </source>
</evidence>
<proteinExistence type="predicted"/>
<keyword evidence="6" id="KW-0906">Nuclear pore complex</keyword>
<keyword evidence="5" id="KW-0811">Translocation</keyword>
<dbReference type="InterPro" id="IPR000156">
    <property type="entry name" value="Ran_bind_dom"/>
</dbReference>
<feature type="compositionally biased region" description="Basic and acidic residues" evidence="8">
    <location>
        <begin position="24"/>
        <end position="33"/>
    </location>
</feature>
<evidence type="ECO:0000256" key="3">
    <source>
        <dbReference type="ARBA" id="ARBA00022816"/>
    </source>
</evidence>
<dbReference type="PROSITE" id="PS50196">
    <property type="entry name" value="RANBD1"/>
    <property type="match status" value="1"/>
</dbReference>
<keyword evidence="2" id="KW-0813">Transport</keyword>
<dbReference type="GO" id="GO:0005643">
    <property type="term" value="C:nuclear pore"/>
    <property type="evidence" value="ECO:0007669"/>
    <property type="project" value="UniProtKB-SubCell"/>
</dbReference>
<dbReference type="EMBL" id="JBEDNZ010000008">
    <property type="protein sequence ID" value="KAL0839705.1"/>
    <property type="molecule type" value="Genomic_DNA"/>
</dbReference>
<feature type="region of interest" description="Disordered" evidence="8">
    <location>
        <begin position="314"/>
        <end position="402"/>
    </location>
</feature>
<reference evidence="10 11" key="1">
    <citation type="submission" date="2024-06" db="EMBL/GenBank/DDBJ databases">
        <title>A chromosome-level genome assembly of beet webworm, Loxostege sticticalis.</title>
        <authorList>
            <person name="Zhang Y."/>
        </authorList>
    </citation>
    <scope>NUCLEOTIDE SEQUENCE [LARGE SCALE GENOMIC DNA]</scope>
    <source>
        <strain evidence="10">AQ028</strain>
        <tissue evidence="10">Male pupae</tissue>
    </source>
</reference>
<comment type="subcellular location">
    <subcellularLocation>
        <location evidence="1">Nucleus</location>
        <location evidence="1">Nuclear pore complex</location>
    </subcellularLocation>
</comment>
<evidence type="ECO:0000256" key="4">
    <source>
        <dbReference type="ARBA" id="ARBA00022927"/>
    </source>
</evidence>
<dbReference type="PANTHER" id="PTHR38697:SF1">
    <property type="entry name" value="NUCLEAR PORE COMPLEX PROTEIN SIMILAR TO S. CEREVISIAE NUP2 (EUROFUNG)"/>
    <property type="match status" value="1"/>
</dbReference>
<evidence type="ECO:0000256" key="2">
    <source>
        <dbReference type="ARBA" id="ARBA00022448"/>
    </source>
</evidence>
<dbReference type="InterPro" id="IPR053074">
    <property type="entry name" value="NPC_Nucleoporin"/>
</dbReference>
<keyword evidence="3" id="KW-0509">mRNA transport</keyword>
<feature type="region of interest" description="Disordered" evidence="8">
    <location>
        <begin position="466"/>
        <end position="490"/>
    </location>
</feature>
<feature type="region of interest" description="Disordered" evidence="8">
    <location>
        <begin position="237"/>
        <end position="264"/>
    </location>
</feature>
<protein>
    <recommendedName>
        <fullName evidence="9">RanBD1 domain-containing protein</fullName>
    </recommendedName>
</protein>